<evidence type="ECO:0000313" key="8">
    <source>
        <dbReference type="EMBL" id="EEH51572.1"/>
    </source>
</evidence>
<dbReference type="EMBL" id="GG663750">
    <property type="protein sequence ID" value="EEH51572.1"/>
    <property type="molecule type" value="Genomic_DNA"/>
</dbReference>
<dbReference type="PANTHER" id="PTHR43981:SF2">
    <property type="entry name" value="ENOYL-[ACYL-CARRIER-PROTEIN] REDUCTASE, MITOCHONDRIAL"/>
    <property type="match status" value="1"/>
</dbReference>
<dbReference type="GO" id="GO:0005739">
    <property type="term" value="C:mitochondrion"/>
    <property type="evidence" value="ECO:0007669"/>
    <property type="project" value="UniProtKB-SubCell"/>
</dbReference>
<name>C1N7Q7_MICPC</name>
<dbReference type="PANTHER" id="PTHR43981">
    <property type="entry name" value="ENOYL-[ACYL-CARRIER-PROTEIN] REDUCTASE, MITOCHONDRIAL"/>
    <property type="match status" value="1"/>
</dbReference>
<dbReference type="KEGG" id="mpp:MICPUCDRAFT_4292"/>
<sequence length="268" mass="28369">PSDMFELKSEAIPGSLEWGQILLSVRAAPINPGDLASNAGAEAGGRAKKLPHGAGGDFIAVVMKVGAGCSVVSEGDWVIPAKPGLGAWRSLACVKEKEVIKIPTDLLPVEHAAMLRELCVAYRLLEDNGDLKPGDAVMLNGATGTVGAAIIQLCSLLKLRAVAVVRRHERGPNADFDKVSDRLKNLGAAEVLPDEGNLRRAKNFFAKPKLDCVGGVSASRLVDSLQDGCPLVCFGCLGGHPVSLPWHSLVARGLSVRGFSLRRWMTEH</sequence>
<comment type="similarity">
    <text evidence="2">Belongs to the zinc-containing alcohol dehydrogenase family. Quinone oxidoreductase subfamily.</text>
</comment>
<keyword evidence="6" id="KW-0496">Mitochondrion</keyword>
<dbReference type="Gene3D" id="3.40.50.720">
    <property type="entry name" value="NAD(P)-binding Rossmann-like Domain"/>
    <property type="match status" value="1"/>
</dbReference>
<keyword evidence="9" id="KW-1185">Reference proteome</keyword>
<dbReference type="RefSeq" id="XP_003063950.1">
    <property type="nucleotide sequence ID" value="XM_003063904.1"/>
</dbReference>
<keyword evidence="4" id="KW-0809">Transit peptide</keyword>
<comment type="subcellular location">
    <subcellularLocation>
        <location evidence="1">Mitochondrion</location>
    </subcellularLocation>
</comment>
<keyword evidence="3" id="KW-0521">NADP</keyword>
<keyword evidence="5" id="KW-0560">Oxidoreductase</keyword>
<feature type="domain" description="Alcohol dehydrogenase-like N-terminal" evidence="7">
    <location>
        <begin position="19"/>
        <end position="103"/>
    </location>
</feature>
<reference evidence="8 9" key="1">
    <citation type="journal article" date="2009" name="Science">
        <title>Green evolution and dynamic adaptations revealed by genomes of the marine picoeukaryotes Micromonas.</title>
        <authorList>
            <person name="Worden A.Z."/>
            <person name="Lee J.H."/>
            <person name="Mock T."/>
            <person name="Rouze P."/>
            <person name="Simmons M.P."/>
            <person name="Aerts A.L."/>
            <person name="Allen A.E."/>
            <person name="Cuvelier M.L."/>
            <person name="Derelle E."/>
            <person name="Everett M.V."/>
            <person name="Foulon E."/>
            <person name="Grimwood J."/>
            <person name="Gundlach H."/>
            <person name="Henrissat B."/>
            <person name="Napoli C."/>
            <person name="McDonald S.M."/>
            <person name="Parker M.S."/>
            <person name="Rombauts S."/>
            <person name="Salamov A."/>
            <person name="Von Dassow P."/>
            <person name="Badger J.H."/>
            <person name="Coutinho P.M."/>
            <person name="Demir E."/>
            <person name="Dubchak I."/>
            <person name="Gentemann C."/>
            <person name="Eikrem W."/>
            <person name="Gready J.E."/>
            <person name="John U."/>
            <person name="Lanier W."/>
            <person name="Lindquist E.A."/>
            <person name="Lucas S."/>
            <person name="Mayer K.F."/>
            <person name="Moreau H."/>
            <person name="Not F."/>
            <person name="Otillar R."/>
            <person name="Panaud O."/>
            <person name="Pangilinan J."/>
            <person name="Paulsen I."/>
            <person name="Piegu B."/>
            <person name="Poliakov A."/>
            <person name="Robbens S."/>
            <person name="Schmutz J."/>
            <person name="Toulza E."/>
            <person name="Wyss T."/>
            <person name="Zelensky A."/>
            <person name="Zhou K."/>
            <person name="Armbrust E.V."/>
            <person name="Bhattacharya D."/>
            <person name="Goodenough U.W."/>
            <person name="Van de Peer Y."/>
            <person name="Grigoriev I.V."/>
        </authorList>
    </citation>
    <scope>NUCLEOTIDE SEQUENCE [LARGE SCALE GENOMIC DNA]</scope>
    <source>
        <strain evidence="8 9">CCMP1545</strain>
    </source>
</reference>
<dbReference type="CDD" id="cd08290">
    <property type="entry name" value="ETR"/>
    <property type="match status" value="1"/>
</dbReference>
<dbReference type="Gene3D" id="3.90.180.10">
    <property type="entry name" value="Medium-chain alcohol dehydrogenases, catalytic domain"/>
    <property type="match status" value="1"/>
</dbReference>
<dbReference type="GeneID" id="9689576"/>
<evidence type="ECO:0000256" key="2">
    <source>
        <dbReference type="ARBA" id="ARBA00010371"/>
    </source>
</evidence>
<dbReference type="OrthoDB" id="445556at2759"/>
<proteinExistence type="inferred from homology"/>
<protein>
    <submittedName>
        <fullName evidence="8">Predicted protein</fullName>
    </submittedName>
</protein>
<dbReference type="OMA" id="QGFWMTQ"/>
<dbReference type="InterPro" id="IPR036291">
    <property type="entry name" value="NAD(P)-bd_dom_sf"/>
</dbReference>
<evidence type="ECO:0000256" key="3">
    <source>
        <dbReference type="ARBA" id="ARBA00022857"/>
    </source>
</evidence>
<dbReference type="GO" id="GO:0006631">
    <property type="term" value="P:fatty acid metabolic process"/>
    <property type="evidence" value="ECO:0007669"/>
    <property type="project" value="TreeGrafter"/>
</dbReference>
<organism evidence="9">
    <name type="scientific">Micromonas pusilla (strain CCMP1545)</name>
    <name type="common">Picoplanktonic green alga</name>
    <dbReference type="NCBI Taxonomy" id="564608"/>
    <lineage>
        <taxon>Eukaryota</taxon>
        <taxon>Viridiplantae</taxon>
        <taxon>Chlorophyta</taxon>
        <taxon>Mamiellophyceae</taxon>
        <taxon>Mamiellales</taxon>
        <taxon>Mamiellaceae</taxon>
        <taxon>Micromonas</taxon>
    </lineage>
</organism>
<gene>
    <name evidence="8" type="ORF">MICPUCDRAFT_4292</name>
</gene>
<dbReference type="GO" id="GO:0016491">
    <property type="term" value="F:oxidoreductase activity"/>
    <property type="evidence" value="ECO:0007669"/>
    <property type="project" value="UniProtKB-KW"/>
</dbReference>
<dbReference type="eggNOG" id="KOG0025">
    <property type="taxonomic scope" value="Eukaryota"/>
</dbReference>
<dbReference type="AlphaFoldDB" id="C1N7Q7"/>
<evidence type="ECO:0000256" key="6">
    <source>
        <dbReference type="ARBA" id="ARBA00023128"/>
    </source>
</evidence>
<dbReference type="SUPFAM" id="SSF50129">
    <property type="entry name" value="GroES-like"/>
    <property type="match status" value="1"/>
</dbReference>
<evidence type="ECO:0000256" key="5">
    <source>
        <dbReference type="ARBA" id="ARBA00023002"/>
    </source>
</evidence>
<feature type="non-terminal residue" evidence="8">
    <location>
        <position position="1"/>
    </location>
</feature>
<dbReference type="Pfam" id="PF08240">
    <property type="entry name" value="ADH_N"/>
    <property type="match status" value="1"/>
</dbReference>
<dbReference type="InterPro" id="IPR051034">
    <property type="entry name" value="Mito_Enoyl-ACP_Reductase"/>
</dbReference>
<dbReference type="STRING" id="564608.C1N7Q7"/>
<evidence type="ECO:0000313" key="9">
    <source>
        <dbReference type="Proteomes" id="UP000001876"/>
    </source>
</evidence>
<dbReference type="InterPro" id="IPR013154">
    <property type="entry name" value="ADH-like_N"/>
</dbReference>
<accession>C1N7Q7</accession>
<evidence type="ECO:0000259" key="7">
    <source>
        <dbReference type="Pfam" id="PF08240"/>
    </source>
</evidence>
<feature type="non-terminal residue" evidence="8">
    <location>
        <position position="268"/>
    </location>
</feature>
<dbReference type="SUPFAM" id="SSF51735">
    <property type="entry name" value="NAD(P)-binding Rossmann-fold domains"/>
    <property type="match status" value="1"/>
</dbReference>
<dbReference type="Proteomes" id="UP000001876">
    <property type="component" value="Unassembled WGS sequence"/>
</dbReference>
<evidence type="ECO:0000256" key="1">
    <source>
        <dbReference type="ARBA" id="ARBA00004173"/>
    </source>
</evidence>
<dbReference type="InterPro" id="IPR011032">
    <property type="entry name" value="GroES-like_sf"/>
</dbReference>
<evidence type="ECO:0000256" key="4">
    <source>
        <dbReference type="ARBA" id="ARBA00022946"/>
    </source>
</evidence>